<keyword evidence="5 9" id="KW-0472">Membrane</keyword>
<evidence type="ECO:0000313" key="10">
    <source>
        <dbReference type="EMBL" id="JAG30124.1"/>
    </source>
</evidence>
<name>A0A0A9YDA7_LYGHE</name>
<keyword evidence="3 9" id="KW-1133">Transmembrane helix</keyword>
<dbReference type="PANTHER" id="PTHR13481:SF0">
    <property type="entry name" value="SREBP REGULATING GENE PROTEIN"/>
    <property type="match status" value="1"/>
</dbReference>
<feature type="transmembrane region" description="Helical" evidence="9">
    <location>
        <begin position="35"/>
        <end position="53"/>
    </location>
</feature>
<evidence type="ECO:0000256" key="1">
    <source>
        <dbReference type="ARBA" id="ARBA00004194"/>
    </source>
</evidence>
<keyword evidence="2 9" id="KW-0812">Transmembrane</keyword>
<proteinExistence type="inferred from homology"/>
<evidence type="ECO:0000256" key="3">
    <source>
        <dbReference type="ARBA" id="ARBA00022989"/>
    </source>
</evidence>
<protein>
    <recommendedName>
        <fullName evidence="8">SREBP regulating gene protein</fullName>
    </recommendedName>
</protein>
<organism evidence="10">
    <name type="scientific">Lygus hesperus</name>
    <name type="common">Western plant bug</name>
    <dbReference type="NCBI Taxonomy" id="30085"/>
    <lineage>
        <taxon>Eukaryota</taxon>
        <taxon>Metazoa</taxon>
        <taxon>Ecdysozoa</taxon>
        <taxon>Arthropoda</taxon>
        <taxon>Hexapoda</taxon>
        <taxon>Insecta</taxon>
        <taxon>Pterygota</taxon>
        <taxon>Neoptera</taxon>
        <taxon>Paraneoptera</taxon>
        <taxon>Hemiptera</taxon>
        <taxon>Heteroptera</taxon>
        <taxon>Panheteroptera</taxon>
        <taxon>Cimicomorpha</taxon>
        <taxon>Miridae</taxon>
        <taxon>Mirini</taxon>
        <taxon>Lygus</taxon>
    </lineage>
</organism>
<dbReference type="GO" id="GO:0000139">
    <property type="term" value="C:Golgi membrane"/>
    <property type="evidence" value="ECO:0007669"/>
    <property type="project" value="UniProtKB-SubCell"/>
</dbReference>
<reference evidence="11" key="3">
    <citation type="submission" date="2014-09" db="EMBL/GenBank/DDBJ databases">
        <authorList>
            <person name="Magalhaes I.L.F."/>
            <person name="Oliveira U."/>
            <person name="Santos F.R."/>
            <person name="Vidigal T.H.D.A."/>
            <person name="Brescovit A.D."/>
            <person name="Santos A.J."/>
        </authorList>
    </citation>
    <scope>NUCLEOTIDE SEQUENCE</scope>
</reference>
<evidence type="ECO:0000256" key="4">
    <source>
        <dbReference type="ARBA" id="ARBA00023034"/>
    </source>
</evidence>
<accession>A0A0A9YDA7</accession>
<evidence type="ECO:0000313" key="11">
    <source>
        <dbReference type="EMBL" id="JAG52024.1"/>
    </source>
</evidence>
<evidence type="ECO:0000256" key="2">
    <source>
        <dbReference type="ARBA" id="ARBA00022692"/>
    </source>
</evidence>
<dbReference type="EMBL" id="GBHO01013480">
    <property type="protein sequence ID" value="JAG30124.1"/>
    <property type="molecule type" value="Transcribed_RNA"/>
</dbReference>
<sequence>MIEEKQIIELGELSCLNPTPMMPLTVITRFVRRKAVLFCIFFCSLCYAIISFLSDVPFSSGDDIDSIKFKNFDSLIWHSDQDDFGNSSSKLTTCRNSVQGMTLVVDDRGYVCSRFHVLPTGCCDQSKKPVRYSCDTCKDNGCCSIYENCVSCCMQPNKKELLQGMLRRAPDTFHVVFASITDHYELCLAKCRTSSLSVQHENSYRDPSAKHCYNDV</sequence>
<dbReference type="PANTHER" id="PTHR13481">
    <property type="entry name" value="SREBP REGULATING GENE PROTEIN"/>
    <property type="match status" value="1"/>
</dbReference>
<dbReference type="InterPro" id="IPR019352">
    <property type="entry name" value="SPRING1"/>
</dbReference>
<comment type="subcellular location">
    <subcellularLocation>
        <location evidence="1">Golgi apparatus membrane</location>
        <topology evidence="1">Single-pass membrane protein</topology>
    </subcellularLocation>
</comment>
<dbReference type="EMBL" id="GBRD01013802">
    <property type="protein sequence ID" value="JAG52024.1"/>
    <property type="molecule type" value="Transcribed_RNA"/>
</dbReference>
<evidence type="ECO:0000313" key="12">
    <source>
        <dbReference type="EMBL" id="JAQ13197.1"/>
    </source>
</evidence>
<dbReference type="AlphaFoldDB" id="A0A0A9YDA7"/>
<dbReference type="GO" id="GO:2000640">
    <property type="term" value="P:positive regulation of SREBP signaling pathway"/>
    <property type="evidence" value="ECO:0007669"/>
    <property type="project" value="InterPro"/>
</dbReference>
<evidence type="ECO:0000256" key="7">
    <source>
        <dbReference type="ARBA" id="ARBA00023461"/>
    </source>
</evidence>
<keyword evidence="4" id="KW-0333">Golgi apparatus</keyword>
<reference evidence="12" key="4">
    <citation type="journal article" date="2016" name="Gigascience">
        <title>De novo construction of an expanded transcriptome assembly for the western tarnished plant bug, Lygus hesperus.</title>
        <authorList>
            <person name="Tassone E.E."/>
            <person name="Geib S.M."/>
            <person name="Hall B."/>
            <person name="Fabrick J.A."/>
            <person name="Brent C.S."/>
            <person name="Hull J.J."/>
        </authorList>
    </citation>
    <scope>NUCLEOTIDE SEQUENCE</scope>
</reference>
<dbReference type="EMBL" id="GDHC01005432">
    <property type="protein sequence ID" value="JAQ13197.1"/>
    <property type="molecule type" value="Transcribed_RNA"/>
</dbReference>
<reference evidence="10" key="2">
    <citation type="submission" date="2014-07" db="EMBL/GenBank/DDBJ databases">
        <authorList>
            <person name="Hull J."/>
        </authorList>
    </citation>
    <scope>NUCLEOTIDE SEQUENCE</scope>
</reference>
<evidence type="ECO:0000256" key="9">
    <source>
        <dbReference type="SAM" id="Phobius"/>
    </source>
</evidence>
<reference evidence="10" key="1">
    <citation type="journal article" date="2014" name="PLoS ONE">
        <title>Transcriptome-Based Identification of ABC Transporters in the Western Tarnished Plant Bug Lygus hesperus.</title>
        <authorList>
            <person name="Hull J.J."/>
            <person name="Chaney K."/>
            <person name="Geib S.M."/>
            <person name="Fabrick J.A."/>
            <person name="Brent C.S."/>
            <person name="Walsh D."/>
            <person name="Lavine L.C."/>
        </authorList>
    </citation>
    <scope>NUCLEOTIDE SEQUENCE</scope>
</reference>
<gene>
    <name evidence="12" type="primary">zgc:110063</name>
    <name evidence="10" type="ORF">CM83_59416</name>
    <name evidence="12" type="ORF">g.66074</name>
</gene>
<comment type="similarity">
    <text evidence="7">Belongs to the SPRING family.</text>
</comment>
<evidence type="ECO:0000256" key="6">
    <source>
        <dbReference type="ARBA" id="ARBA00023180"/>
    </source>
</evidence>
<keyword evidence="6" id="KW-0325">Glycoprotein</keyword>
<dbReference type="Pfam" id="PF10218">
    <property type="entry name" value="SPRING1"/>
    <property type="match status" value="1"/>
</dbReference>
<evidence type="ECO:0000256" key="8">
    <source>
        <dbReference type="ARBA" id="ARBA00023485"/>
    </source>
</evidence>
<evidence type="ECO:0000256" key="5">
    <source>
        <dbReference type="ARBA" id="ARBA00023136"/>
    </source>
</evidence>